<name>A0ABD7FS68_9VIBR</name>
<dbReference type="AlphaFoldDB" id="A0ABD7FS68"/>
<dbReference type="Proteomes" id="UP000252199">
    <property type="component" value="Unassembled WGS sequence"/>
</dbReference>
<dbReference type="EMBL" id="QKKU01000110">
    <property type="protein sequence ID" value="RBM62119.1"/>
    <property type="molecule type" value="Genomic_DNA"/>
</dbReference>
<proteinExistence type="predicted"/>
<organism evidence="1 2">
    <name type="scientific">Vibrio paracholerae</name>
    <dbReference type="NCBI Taxonomy" id="650003"/>
    <lineage>
        <taxon>Bacteria</taxon>
        <taxon>Pseudomonadati</taxon>
        <taxon>Pseudomonadota</taxon>
        <taxon>Gammaproteobacteria</taxon>
        <taxon>Vibrionales</taxon>
        <taxon>Vibrionaceae</taxon>
        <taxon>Vibrio</taxon>
    </lineage>
</organism>
<gene>
    <name evidence="1" type="ORF">DLR72_16260</name>
</gene>
<sequence length="60" mass="7032">MTLSCRLLFNSSNQIAYKGTQSEISLIHLEWYINNERTLPSDLQWAAQVYIPMSIDKFHD</sequence>
<evidence type="ECO:0000313" key="2">
    <source>
        <dbReference type="Proteomes" id="UP000252199"/>
    </source>
</evidence>
<accession>A0ABD7FS68</accession>
<evidence type="ECO:0000313" key="1">
    <source>
        <dbReference type="EMBL" id="RBM62119.1"/>
    </source>
</evidence>
<protein>
    <submittedName>
        <fullName evidence="1">Uncharacterized protein</fullName>
    </submittedName>
</protein>
<reference evidence="1 2" key="1">
    <citation type="submission" date="2018-06" db="EMBL/GenBank/DDBJ databases">
        <title>Draft genome sequences of nine Vibrio sp. clinical isolates from across the United States representing the closest known relative of Vibrio cholerae.</title>
        <authorList>
            <person name="Islam M.T."/>
            <person name="Liang K."/>
            <person name="Im M.S."/>
            <person name="Winkjer J."/>
            <person name="Busby S."/>
            <person name="Batra D."/>
            <person name="Rowe L."/>
            <person name="Tarr C.L."/>
            <person name="Boucher Y."/>
        </authorList>
    </citation>
    <scope>NUCLEOTIDE SEQUENCE [LARGE SCALE GENOMIC DNA]</scope>
    <source>
        <strain evidence="1 2">2017V-1110</strain>
    </source>
</reference>
<comment type="caution">
    <text evidence="1">The sequence shown here is derived from an EMBL/GenBank/DDBJ whole genome shotgun (WGS) entry which is preliminary data.</text>
</comment>